<comment type="similarity">
    <text evidence="2">Belongs to the BA14k family.</text>
</comment>
<dbReference type="Pfam" id="PF07886">
    <property type="entry name" value="BA14K"/>
    <property type="match status" value="1"/>
</dbReference>
<dbReference type="AlphaFoldDB" id="A0A7W6J263"/>
<evidence type="ECO:0000256" key="4">
    <source>
        <dbReference type="ARBA" id="ARBA00022475"/>
    </source>
</evidence>
<keyword evidence="4" id="KW-0472">Membrane</keyword>
<comment type="function">
    <text evidence="6">Has immunoglobulin-binding and hemagglutination properties, and can bind to mannose. Essential for virulence. May be involved in LPS biosynthesis or polysaccharide transport.</text>
</comment>
<reference evidence="8 9" key="1">
    <citation type="submission" date="2020-08" db="EMBL/GenBank/DDBJ databases">
        <title>Genomic Encyclopedia of Type Strains, Phase IV (KMG-IV): sequencing the most valuable type-strain genomes for metagenomic binning, comparative biology and taxonomic classification.</title>
        <authorList>
            <person name="Goeker M."/>
        </authorList>
    </citation>
    <scope>NUCLEOTIDE SEQUENCE [LARGE SCALE GENOMIC DNA]</scope>
    <source>
        <strain evidence="8 9">DSM 29853</strain>
    </source>
</reference>
<dbReference type="GO" id="GO:0016020">
    <property type="term" value="C:membrane"/>
    <property type="evidence" value="ECO:0007669"/>
    <property type="project" value="UniProtKB-SubCell"/>
</dbReference>
<comment type="caution">
    <text evidence="8">The sequence shown here is derived from an EMBL/GenBank/DDBJ whole genome shotgun (WGS) entry which is preliminary data.</text>
</comment>
<keyword evidence="5" id="KW-0430">Lectin</keyword>
<organism evidence="8 9">
    <name type="scientific">Gellertiella hungarica</name>
    <dbReference type="NCBI Taxonomy" id="1572859"/>
    <lineage>
        <taxon>Bacteria</taxon>
        <taxon>Pseudomonadati</taxon>
        <taxon>Pseudomonadota</taxon>
        <taxon>Alphaproteobacteria</taxon>
        <taxon>Hyphomicrobiales</taxon>
        <taxon>Rhizobiaceae</taxon>
        <taxon>Gellertiella</taxon>
    </lineage>
</organism>
<evidence type="ECO:0000256" key="7">
    <source>
        <dbReference type="SAM" id="SignalP"/>
    </source>
</evidence>
<evidence type="ECO:0000313" key="8">
    <source>
        <dbReference type="EMBL" id="MBB4063421.1"/>
    </source>
</evidence>
<evidence type="ECO:0000256" key="3">
    <source>
        <dbReference type="ARBA" id="ARBA00020552"/>
    </source>
</evidence>
<protein>
    <recommendedName>
        <fullName evidence="3">Lectin-like protein BA14k</fullName>
    </recommendedName>
</protein>
<keyword evidence="4" id="KW-1003">Cell membrane</keyword>
<feature type="chain" id="PRO_5031481426" description="Lectin-like protein BA14k" evidence="7">
    <location>
        <begin position="28"/>
        <end position="147"/>
    </location>
</feature>
<evidence type="ECO:0000313" key="9">
    <source>
        <dbReference type="Proteomes" id="UP000528286"/>
    </source>
</evidence>
<evidence type="ECO:0000256" key="6">
    <source>
        <dbReference type="ARBA" id="ARBA00025321"/>
    </source>
</evidence>
<evidence type="ECO:0000256" key="1">
    <source>
        <dbReference type="ARBA" id="ARBA00004167"/>
    </source>
</evidence>
<proteinExistence type="inferred from homology"/>
<accession>A0A7W6J263</accession>
<dbReference type="RefSeq" id="WP_183364609.1">
    <property type="nucleotide sequence ID" value="NZ_JACIEZ010000001.1"/>
</dbReference>
<keyword evidence="7" id="KW-0732">Signal</keyword>
<comment type="subcellular location">
    <subcellularLocation>
        <location evidence="1">Membrane</location>
        <topology evidence="1">Single-pass membrane protein</topology>
    </subcellularLocation>
</comment>
<name>A0A7W6J263_9HYPH</name>
<dbReference type="InterPro" id="IPR012413">
    <property type="entry name" value="BA14K"/>
</dbReference>
<dbReference type="EMBL" id="JACIEZ010000001">
    <property type="protein sequence ID" value="MBB4063421.1"/>
    <property type="molecule type" value="Genomic_DNA"/>
</dbReference>
<sequence>MTKLFKTLVISATIAATALVSAGTASADGWRRHHHSDGDAVAAGVAGLAVGAILGSALSSPPRRTYVEDYPVYDEPVYDEPTYVYRTNRVIVEQPTYVERRRVVVEQPGLRPWTQSWLRYCSQRYRTFDPSTGTFVGYDGQEHFCRG</sequence>
<evidence type="ECO:0000256" key="2">
    <source>
        <dbReference type="ARBA" id="ARBA00010270"/>
    </source>
</evidence>
<dbReference type="GO" id="GO:0030246">
    <property type="term" value="F:carbohydrate binding"/>
    <property type="evidence" value="ECO:0007669"/>
    <property type="project" value="UniProtKB-KW"/>
</dbReference>
<gene>
    <name evidence="8" type="ORF">GGR23_000582</name>
</gene>
<dbReference type="Proteomes" id="UP000528286">
    <property type="component" value="Unassembled WGS sequence"/>
</dbReference>
<keyword evidence="9" id="KW-1185">Reference proteome</keyword>
<feature type="signal peptide" evidence="7">
    <location>
        <begin position="1"/>
        <end position="27"/>
    </location>
</feature>
<evidence type="ECO:0000256" key="5">
    <source>
        <dbReference type="ARBA" id="ARBA00022734"/>
    </source>
</evidence>